<protein>
    <recommendedName>
        <fullName evidence="3">ATPase AAA-type core domain-containing protein</fullName>
    </recommendedName>
</protein>
<dbReference type="Pfam" id="PF07724">
    <property type="entry name" value="AAA_2"/>
    <property type="match status" value="1"/>
</dbReference>
<dbReference type="PRINTS" id="PR00300">
    <property type="entry name" value="CLPPROTEASEA"/>
</dbReference>
<dbReference type="PANTHER" id="PTHR11638">
    <property type="entry name" value="ATP-DEPENDENT CLP PROTEASE"/>
    <property type="match status" value="1"/>
</dbReference>
<dbReference type="InterPro" id="IPR027417">
    <property type="entry name" value="P-loop_NTPase"/>
</dbReference>
<gene>
    <name evidence="4" type="ORF">Tsubulata_024225</name>
</gene>
<dbReference type="Proteomes" id="UP001141552">
    <property type="component" value="Unassembled WGS sequence"/>
</dbReference>
<proteinExistence type="predicted"/>
<dbReference type="Gene3D" id="3.40.50.300">
    <property type="entry name" value="P-loop containing nucleotide triphosphate hydrolases"/>
    <property type="match status" value="1"/>
</dbReference>
<feature type="domain" description="ATPase AAA-type core" evidence="3">
    <location>
        <begin position="156"/>
        <end position="231"/>
    </location>
</feature>
<name>A0A9Q0FDG4_9ROSI</name>
<evidence type="ECO:0000313" key="5">
    <source>
        <dbReference type="Proteomes" id="UP001141552"/>
    </source>
</evidence>
<keyword evidence="1" id="KW-0547">Nucleotide-binding</keyword>
<dbReference type="GO" id="GO:0005524">
    <property type="term" value="F:ATP binding"/>
    <property type="evidence" value="ECO:0007669"/>
    <property type="project" value="UniProtKB-KW"/>
</dbReference>
<dbReference type="OrthoDB" id="47330at2759"/>
<comment type="caution">
    <text evidence="4">The sequence shown here is derived from an EMBL/GenBank/DDBJ whole genome shotgun (WGS) entry which is preliminary data.</text>
</comment>
<dbReference type="GO" id="GO:0034605">
    <property type="term" value="P:cellular response to heat"/>
    <property type="evidence" value="ECO:0007669"/>
    <property type="project" value="TreeGrafter"/>
</dbReference>
<reference evidence="4" key="1">
    <citation type="submission" date="2022-02" db="EMBL/GenBank/DDBJ databases">
        <authorList>
            <person name="Henning P.M."/>
            <person name="McCubbin A.G."/>
            <person name="Shore J.S."/>
        </authorList>
    </citation>
    <scope>NUCLEOTIDE SEQUENCE</scope>
    <source>
        <strain evidence="4">F60SS</strain>
        <tissue evidence="4">Leaves</tissue>
    </source>
</reference>
<dbReference type="InterPro" id="IPR003959">
    <property type="entry name" value="ATPase_AAA_core"/>
</dbReference>
<organism evidence="4 5">
    <name type="scientific">Turnera subulata</name>
    <dbReference type="NCBI Taxonomy" id="218843"/>
    <lineage>
        <taxon>Eukaryota</taxon>
        <taxon>Viridiplantae</taxon>
        <taxon>Streptophyta</taxon>
        <taxon>Embryophyta</taxon>
        <taxon>Tracheophyta</taxon>
        <taxon>Spermatophyta</taxon>
        <taxon>Magnoliopsida</taxon>
        <taxon>eudicotyledons</taxon>
        <taxon>Gunneridae</taxon>
        <taxon>Pentapetalae</taxon>
        <taxon>rosids</taxon>
        <taxon>fabids</taxon>
        <taxon>Malpighiales</taxon>
        <taxon>Passifloraceae</taxon>
        <taxon>Turnera</taxon>
    </lineage>
</organism>
<accession>A0A9Q0FDG4</accession>
<reference evidence="4" key="2">
    <citation type="journal article" date="2023" name="Plants (Basel)">
        <title>Annotation of the Turnera subulata (Passifloraceae) Draft Genome Reveals the S-Locus Evolved after the Divergence of Turneroideae from Passifloroideae in a Stepwise Manner.</title>
        <authorList>
            <person name="Henning P.M."/>
            <person name="Roalson E.H."/>
            <person name="Mir W."/>
            <person name="McCubbin A.G."/>
            <person name="Shore J.S."/>
        </authorList>
    </citation>
    <scope>NUCLEOTIDE SEQUENCE</scope>
    <source>
        <strain evidence="4">F60SS</strain>
    </source>
</reference>
<keyword evidence="5" id="KW-1185">Reference proteome</keyword>
<evidence type="ECO:0000259" key="3">
    <source>
        <dbReference type="Pfam" id="PF07724"/>
    </source>
</evidence>
<dbReference type="AlphaFoldDB" id="A0A9Q0FDG4"/>
<keyword evidence="2" id="KW-0067">ATP-binding</keyword>
<dbReference type="InterPro" id="IPR001270">
    <property type="entry name" value="ClpA/B"/>
</dbReference>
<dbReference type="SUPFAM" id="SSF52540">
    <property type="entry name" value="P-loop containing nucleoside triphosphate hydrolases"/>
    <property type="match status" value="1"/>
</dbReference>
<sequence length="232" mass="26196">MSFDDMKRELSRILEQKRKRKEYIDSLEENIKTKERHMEMLQESQAKSGGVTPRFLHFQLWWFCEAISEFEEAKLAAELEKNSVMAQDIAKNVSGITKIPLTVIGQSEEDELSGHAQALHNQVVGQEGEIQEIVFSIRAFTSHMIQEKDRLSPEPLLFVGPPTVGKALATKVVAGQLLGDRERLLAIDLSAYSVAYTVTQLVGSPPGYIRSEYGGMLVEVVRRRPYSVILFN</sequence>
<dbReference type="InterPro" id="IPR050130">
    <property type="entry name" value="ClpA_ClpB"/>
</dbReference>
<evidence type="ECO:0000313" key="4">
    <source>
        <dbReference type="EMBL" id="KAJ4829346.1"/>
    </source>
</evidence>
<dbReference type="PANTHER" id="PTHR11638:SF18">
    <property type="entry name" value="HEAT SHOCK PROTEIN 104"/>
    <property type="match status" value="1"/>
</dbReference>
<dbReference type="EMBL" id="JAKUCV010005913">
    <property type="protein sequence ID" value="KAJ4829346.1"/>
    <property type="molecule type" value="Genomic_DNA"/>
</dbReference>
<evidence type="ECO:0000256" key="2">
    <source>
        <dbReference type="ARBA" id="ARBA00022840"/>
    </source>
</evidence>
<evidence type="ECO:0000256" key="1">
    <source>
        <dbReference type="ARBA" id="ARBA00022741"/>
    </source>
</evidence>
<dbReference type="GO" id="GO:0016887">
    <property type="term" value="F:ATP hydrolysis activity"/>
    <property type="evidence" value="ECO:0007669"/>
    <property type="project" value="InterPro"/>
</dbReference>
<dbReference type="GO" id="GO:0005737">
    <property type="term" value="C:cytoplasm"/>
    <property type="evidence" value="ECO:0007669"/>
    <property type="project" value="TreeGrafter"/>
</dbReference>